<keyword evidence="2" id="KW-0732">Signal</keyword>
<dbReference type="PANTHER" id="PTHR43248:SF29">
    <property type="entry name" value="TRIPEPTIDYL AMINOPEPTIDASE"/>
    <property type="match status" value="1"/>
</dbReference>
<comment type="similarity">
    <text evidence="1">Belongs to the peptidase S33 family.</text>
</comment>
<evidence type="ECO:0000256" key="3">
    <source>
        <dbReference type="ARBA" id="ARBA00022801"/>
    </source>
</evidence>
<evidence type="ECO:0000259" key="4">
    <source>
        <dbReference type="Pfam" id="PF00561"/>
    </source>
</evidence>
<evidence type="ECO:0000313" key="6">
    <source>
        <dbReference type="Proteomes" id="UP001596189"/>
    </source>
</evidence>
<dbReference type="Gene3D" id="3.40.50.1820">
    <property type="entry name" value="alpha/beta hydrolase"/>
    <property type="match status" value="1"/>
</dbReference>
<dbReference type="PANTHER" id="PTHR43248">
    <property type="entry name" value="2-SUCCINYL-6-HYDROXY-2,4-CYCLOHEXADIENE-1-CARBOXYLATE SYNTHASE"/>
    <property type="match status" value="1"/>
</dbReference>
<dbReference type="InterPro" id="IPR029058">
    <property type="entry name" value="AB_hydrolase_fold"/>
</dbReference>
<dbReference type="InterPro" id="IPR000073">
    <property type="entry name" value="AB_hydrolase_1"/>
</dbReference>
<evidence type="ECO:0000256" key="1">
    <source>
        <dbReference type="ARBA" id="ARBA00010088"/>
    </source>
</evidence>
<sequence>MDGGEEVEVGGRRRRQVGAALLGLALLTCSCTGAGPRGAASSAATTAAAAGAGATGPGGPGWSGWRSCAGTELASLLCGSLVVPLDHDHPADPAGQAGRTLTLEVAEGGDRSADRTLLFLTGGPGQPGVPFAPRIIASLGEIAQHHRVVLVDQRGTGANALVCPLLQEQVGYADLEVPTDQAVTECGSAIGADAAHYGTTDTVADLEQLRAAIGVDRWSIDGVSYGTYVAQRYAAAHQAHVDRLVLDSVVPVDAFSGTNVESFPDVAAVLRDVCAAEHCAGDPAQDLSTVVARYRLGPALLDVVSLMSVVDPDFTGLLAALHAAAAGEPEALRTLVHHWQDASAGPADQLSQGLHASTLCLDLDFPWGGADAAPASRAQAADRAVARLSSSQLFPFDAQTARGNGELRTCELWPKVADPQPASLELRGVRALLLHGSRDLSTPLAWAHRAQADLPGSRLVVVPGAGHGVQTRGPASARAVVADFLG</sequence>
<name>A0ABW1JC97_9ACTN</name>
<dbReference type="PRINTS" id="PR00793">
    <property type="entry name" value="PROAMNOPTASE"/>
</dbReference>
<gene>
    <name evidence="5" type="ORF">ACFQDO_05670</name>
</gene>
<reference evidence="6" key="1">
    <citation type="journal article" date="2019" name="Int. J. Syst. Evol. Microbiol.">
        <title>The Global Catalogue of Microorganisms (GCM) 10K type strain sequencing project: providing services to taxonomists for standard genome sequencing and annotation.</title>
        <authorList>
            <consortium name="The Broad Institute Genomics Platform"/>
            <consortium name="The Broad Institute Genome Sequencing Center for Infectious Disease"/>
            <person name="Wu L."/>
            <person name="Ma J."/>
        </authorList>
    </citation>
    <scope>NUCLEOTIDE SEQUENCE [LARGE SCALE GENOMIC DNA]</scope>
    <source>
        <strain evidence="6">KACC 14249</strain>
    </source>
</reference>
<dbReference type="RefSeq" id="WP_345718093.1">
    <property type="nucleotide sequence ID" value="NZ_BAABFP010000008.1"/>
</dbReference>
<dbReference type="SUPFAM" id="SSF53474">
    <property type="entry name" value="alpha/beta-Hydrolases"/>
    <property type="match status" value="1"/>
</dbReference>
<keyword evidence="3 5" id="KW-0378">Hydrolase</keyword>
<comment type="caution">
    <text evidence="5">The sequence shown here is derived from an EMBL/GenBank/DDBJ whole genome shotgun (WGS) entry which is preliminary data.</text>
</comment>
<organism evidence="5 6">
    <name type="scientific">Angustibacter luteus</name>
    <dbReference type="NCBI Taxonomy" id="658456"/>
    <lineage>
        <taxon>Bacteria</taxon>
        <taxon>Bacillati</taxon>
        <taxon>Actinomycetota</taxon>
        <taxon>Actinomycetes</taxon>
        <taxon>Kineosporiales</taxon>
        <taxon>Kineosporiaceae</taxon>
    </lineage>
</organism>
<dbReference type="Proteomes" id="UP001596189">
    <property type="component" value="Unassembled WGS sequence"/>
</dbReference>
<feature type="domain" description="AB hydrolase-1" evidence="4">
    <location>
        <begin position="116"/>
        <end position="470"/>
    </location>
</feature>
<accession>A0ABW1JC97</accession>
<dbReference type="EMBL" id="JBHSRD010000003">
    <property type="protein sequence ID" value="MFC6006615.1"/>
    <property type="molecule type" value="Genomic_DNA"/>
</dbReference>
<proteinExistence type="inferred from homology"/>
<evidence type="ECO:0000313" key="5">
    <source>
        <dbReference type="EMBL" id="MFC6006615.1"/>
    </source>
</evidence>
<protein>
    <submittedName>
        <fullName evidence="5">Alpha/beta fold hydrolase</fullName>
    </submittedName>
</protein>
<dbReference type="Pfam" id="PF00561">
    <property type="entry name" value="Abhydrolase_1"/>
    <property type="match status" value="1"/>
</dbReference>
<keyword evidence="6" id="KW-1185">Reference proteome</keyword>
<evidence type="ECO:0000256" key="2">
    <source>
        <dbReference type="ARBA" id="ARBA00022729"/>
    </source>
</evidence>
<dbReference type="InterPro" id="IPR002410">
    <property type="entry name" value="Peptidase_S33"/>
</dbReference>
<dbReference type="InterPro" id="IPR051601">
    <property type="entry name" value="Serine_prot/Carboxylest_S33"/>
</dbReference>
<dbReference type="GO" id="GO:0016787">
    <property type="term" value="F:hydrolase activity"/>
    <property type="evidence" value="ECO:0007669"/>
    <property type="project" value="UniProtKB-KW"/>
</dbReference>